<gene>
    <name evidence="1" type="ORF">JCM19231_2584</name>
</gene>
<evidence type="ECO:0000313" key="2">
    <source>
        <dbReference type="Proteomes" id="UP000031671"/>
    </source>
</evidence>
<comment type="caution">
    <text evidence="1">The sequence shown here is derived from an EMBL/GenBank/DDBJ whole genome shotgun (WGS) entry which is preliminary data.</text>
</comment>
<dbReference type="AlphaFoldDB" id="A0A0B8NZJ9"/>
<accession>A0A0B8NZJ9</accession>
<name>A0A0B8NZJ9_9VIBR</name>
<protein>
    <submittedName>
        <fullName evidence="1">Uncharacterized protein</fullName>
    </submittedName>
</protein>
<evidence type="ECO:0000313" key="1">
    <source>
        <dbReference type="EMBL" id="GAM56438.1"/>
    </source>
</evidence>
<proteinExistence type="predicted"/>
<keyword evidence="2" id="KW-1185">Reference proteome</keyword>
<dbReference type="EMBL" id="BBRZ01000029">
    <property type="protein sequence ID" value="GAM56438.1"/>
    <property type="molecule type" value="Genomic_DNA"/>
</dbReference>
<sequence length="45" mass="5208">MRRLTRKRKLLDTGYQMGLDEGFAHVMNLRGIEHLSPEECPACYA</sequence>
<reference evidence="1 2" key="1">
    <citation type="submission" date="2015-01" db="EMBL/GenBank/DDBJ databases">
        <title>Vibrio sp. C1 JCM 19231 whole genome shotgun sequence.</title>
        <authorList>
            <person name="Sawabe T."/>
            <person name="Meirelles P."/>
            <person name="Feng G."/>
            <person name="Sayaka M."/>
            <person name="Hattori M."/>
            <person name="Ohkuma M."/>
        </authorList>
    </citation>
    <scope>NUCLEOTIDE SEQUENCE [LARGE SCALE GENOMIC DNA]</scope>
    <source>
        <strain evidence="2">JCM 19231</strain>
    </source>
</reference>
<dbReference type="Proteomes" id="UP000031671">
    <property type="component" value="Unassembled WGS sequence"/>
</dbReference>
<organism evidence="1 2">
    <name type="scientific">Vibrio ishigakensis</name>
    <dbReference type="NCBI Taxonomy" id="1481914"/>
    <lineage>
        <taxon>Bacteria</taxon>
        <taxon>Pseudomonadati</taxon>
        <taxon>Pseudomonadota</taxon>
        <taxon>Gammaproteobacteria</taxon>
        <taxon>Vibrionales</taxon>
        <taxon>Vibrionaceae</taxon>
        <taxon>Vibrio</taxon>
    </lineage>
</organism>
<reference evidence="1 2" key="2">
    <citation type="submission" date="2015-01" db="EMBL/GenBank/DDBJ databases">
        <authorList>
            <consortium name="NBRP consortium"/>
            <person name="Sawabe T."/>
            <person name="Meirelles P."/>
            <person name="Feng G."/>
            <person name="Sayaka M."/>
            <person name="Hattori M."/>
            <person name="Ohkuma M."/>
        </authorList>
    </citation>
    <scope>NUCLEOTIDE SEQUENCE [LARGE SCALE GENOMIC DNA]</scope>
    <source>
        <strain evidence="2">JCM 19231</strain>
    </source>
</reference>